<feature type="region of interest" description="Disordered" evidence="1">
    <location>
        <begin position="256"/>
        <end position="275"/>
    </location>
</feature>
<keyword evidence="3" id="KW-1185">Reference proteome</keyword>
<protein>
    <submittedName>
        <fullName evidence="2">Uncharacterized protein</fullName>
    </submittedName>
</protein>
<evidence type="ECO:0000313" key="3">
    <source>
        <dbReference type="Proteomes" id="UP001147782"/>
    </source>
</evidence>
<dbReference type="EMBL" id="JAPZBS010000007">
    <property type="protein sequence ID" value="KAJ5369364.1"/>
    <property type="molecule type" value="Genomic_DNA"/>
</dbReference>
<evidence type="ECO:0000256" key="1">
    <source>
        <dbReference type="SAM" id="MobiDB-lite"/>
    </source>
</evidence>
<reference evidence="2" key="1">
    <citation type="submission" date="2022-11" db="EMBL/GenBank/DDBJ databases">
        <authorList>
            <person name="Petersen C."/>
        </authorList>
    </citation>
    <scope>NUCLEOTIDE SEQUENCE</scope>
    <source>
        <strain evidence="2">IBT 29864</strain>
    </source>
</reference>
<dbReference type="GeneID" id="81441219"/>
<proteinExistence type="predicted"/>
<name>A0A9W9S2E3_9EURO</name>
<reference evidence="2" key="2">
    <citation type="journal article" date="2023" name="IMA Fungus">
        <title>Comparative genomic study of the Penicillium genus elucidates a diverse pangenome and 15 lateral gene transfer events.</title>
        <authorList>
            <person name="Petersen C."/>
            <person name="Sorensen T."/>
            <person name="Nielsen M.R."/>
            <person name="Sondergaard T.E."/>
            <person name="Sorensen J.L."/>
            <person name="Fitzpatrick D.A."/>
            <person name="Frisvad J.C."/>
            <person name="Nielsen K.L."/>
        </authorList>
    </citation>
    <scope>NUCLEOTIDE SEQUENCE</scope>
    <source>
        <strain evidence="2">IBT 29864</strain>
    </source>
</reference>
<comment type="caution">
    <text evidence="2">The sequence shown here is derived from an EMBL/GenBank/DDBJ whole genome shotgun (WGS) entry which is preliminary data.</text>
</comment>
<gene>
    <name evidence="2" type="ORF">N7496_009124</name>
</gene>
<dbReference type="RefSeq" id="XP_056554103.1">
    <property type="nucleotide sequence ID" value="XM_056702040.1"/>
</dbReference>
<accession>A0A9W9S2E3</accession>
<dbReference type="Proteomes" id="UP001147782">
    <property type="component" value="Unassembled WGS sequence"/>
</dbReference>
<feature type="region of interest" description="Disordered" evidence="1">
    <location>
        <begin position="1"/>
        <end position="91"/>
    </location>
</feature>
<dbReference type="AlphaFoldDB" id="A0A9W9S2E3"/>
<feature type="compositionally biased region" description="Basic and acidic residues" evidence="1">
    <location>
        <begin position="1"/>
        <end position="18"/>
    </location>
</feature>
<organism evidence="2 3">
    <name type="scientific">Penicillium cataractarum</name>
    <dbReference type="NCBI Taxonomy" id="2100454"/>
    <lineage>
        <taxon>Eukaryota</taxon>
        <taxon>Fungi</taxon>
        <taxon>Dikarya</taxon>
        <taxon>Ascomycota</taxon>
        <taxon>Pezizomycotina</taxon>
        <taxon>Eurotiomycetes</taxon>
        <taxon>Eurotiomycetidae</taxon>
        <taxon>Eurotiales</taxon>
        <taxon>Aspergillaceae</taxon>
        <taxon>Penicillium</taxon>
    </lineage>
</organism>
<evidence type="ECO:0000313" key="2">
    <source>
        <dbReference type="EMBL" id="KAJ5369364.1"/>
    </source>
</evidence>
<sequence length="275" mass="28944">MGRSDVTARAKREARGQERAGVPSSRAGVFGVRQRRSSRGGVGTVGAGQPAQTGGRRGPGLGETGQLPVGRRAARARGARGRGEEGVVGENGDDADVVGGFGGGSREIGRKTTKSLKLRYGTNRVAHFENFLYTLRLAGHFPAQLGSESMCKKRWFRPPLLTTSSILCRQPRQVLGLFLNTGGGIHATVALPSGDAPVASEALGSLDPRQCRSLWALGRWPADPSFGSNPGEAALRHTPFAGGRAGVGPPFRGPYAAARPCPSGRWAESLRADRR</sequence>